<dbReference type="Pfam" id="PF00132">
    <property type="entry name" value="Hexapep"/>
    <property type="match status" value="1"/>
</dbReference>
<dbReference type="InterPro" id="IPR001451">
    <property type="entry name" value="Hexapep"/>
</dbReference>
<gene>
    <name evidence="2" type="primary">cysE_13</name>
    <name evidence="2" type="ORF">GALL_273700</name>
</gene>
<keyword evidence="2" id="KW-0808">Transferase</keyword>
<accession>A0A1J5R5J2</accession>
<keyword evidence="2" id="KW-0012">Acyltransferase</keyword>
<protein>
    <submittedName>
        <fullName evidence="2">Serine acetyltransferase</fullName>
        <ecNumber evidence="2">2.3.1.30</ecNumber>
    </submittedName>
</protein>
<dbReference type="PANTHER" id="PTHR42811">
    <property type="entry name" value="SERINE ACETYLTRANSFERASE"/>
    <property type="match status" value="1"/>
</dbReference>
<dbReference type="EC" id="2.3.1.30" evidence="2"/>
<comment type="caution">
    <text evidence="2">The sequence shown here is derived from an EMBL/GenBank/DDBJ whole genome shotgun (WGS) entry which is preliminary data.</text>
</comment>
<dbReference type="SUPFAM" id="SSF51161">
    <property type="entry name" value="Trimeric LpxA-like enzymes"/>
    <property type="match status" value="1"/>
</dbReference>
<feature type="region of interest" description="Disordered" evidence="1">
    <location>
        <begin position="184"/>
        <end position="224"/>
    </location>
</feature>
<proteinExistence type="predicted"/>
<dbReference type="GO" id="GO:0009001">
    <property type="term" value="F:serine O-acetyltransferase activity"/>
    <property type="evidence" value="ECO:0007669"/>
    <property type="project" value="UniProtKB-EC"/>
</dbReference>
<sequence>MTRPSNPPLLSALRADAAELAKVKGGGTRGVSDVLDVLTIPGFWAVALWRVGNALHERGLRPLSRLAYVADMVLFGADLPAGAVVGPGLVMPHPVGVAMASDVVLGSRCRVMRGVGIGGSGKPGRSGHPVIGDDVWLLDRSAVFGPVRIGDNVVVGASAVVSEDVPAGMLVLLARTATELRVRPRTDLDPVGEAPDREAPSPDVAAEQKHDTDARAFDAVDRPS</sequence>
<dbReference type="InterPro" id="IPR011004">
    <property type="entry name" value="Trimer_LpxA-like_sf"/>
</dbReference>
<dbReference type="EMBL" id="MLJW01000282">
    <property type="protein sequence ID" value="OIQ90706.1"/>
    <property type="molecule type" value="Genomic_DNA"/>
</dbReference>
<dbReference type="Gene3D" id="2.160.10.10">
    <property type="entry name" value="Hexapeptide repeat proteins"/>
    <property type="match status" value="1"/>
</dbReference>
<organism evidence="2">
    <name type="scientific">mine drainage metagenome</name>
    <dbReference type="NCBI Taxonomy" id="410659"/>
    <lineage>
        <taxon>unclassified sequences</taxon>
        <taxon>metagenomes</taxon>
        <taxon>ecological metagenomes</taxon>
    </lineage>
</organism>
<name>A0A1J5R5J2_9ZZZZ</name>
<evidence type="ECO:0000313" key="2">
    <source>
        <dbReference type="EMBL" id="OIQ90706.1"/>
    </source>
</evidence>
<reference evidence="2" key="1">
    <citation type="submission" date="2016-10" db="EMBL/GenBank/DDBJ databases">
        <title>Sequence of Gallionella enrichment culture.</title>
        <authorList>
            <person name="Poehlein A."/>
            <person name="Muehling M."/>
            <person name="Daniel R."/>
        </authorList>
    </citation>
    <scope>NUCLEOTIDE SEQUENCE</scope>
</reference>
<dbReference type="AlphaFoldDB" id="A0A1J5R5J2"/>
<evidence type="ECO:0000256" key="1">
    <source>
        <dbReference type="SAM" id="MobiDB-lite"/>
    </source>
</evidence>